<comment type="caution">
    <text evidence="1">The sequence shown here is derived from an EMBL/GenBank/DDBJ whole genome shotgun (WGS) entry which is preliminary data.</text>
</comment>
<reference evidence="1" key="1">
    <citation type="journal article" date="2020" name="mSystems">
        <title>Genome- and Community-Level Interaction Insights into Carbon Utilization and Element Cycling Functions of Hydrothermarchaeota in Hydrothermal Sediment.</title>
        <authorList>
            <person name="Zhou Z."/>
            <person name="Liu Y."/>
            <person name="Xu W."/>
            <person name="Pan J."/>
            <person name="Luo Z.H."/>
            <person name="Li M."/>
        </authorList>
    </citation>
    <scope>NUCLEOTIDE SEQUENCE [LARGE SCALE GENOMIC DNA]</scope>
    <source>
        <strain evidence="1">HyVt-233</strain>
    </source>
</reference>
<evidence type="ECO:0000313" key="1">
    <source>
        <dbReference type="EMBL" id="HDD44027.1"/>
    </source>
</evidence>
<proteinExistence type="predicted"/>
<accession>A0A7C0Y2B3</accession>
<name>A0A7C0Y2B3_DESA2</name>
<sequence length="78" mass="9671">MRLFDGKNNPIGKAYTRKEFIQMLKPYFNIQEIYYHYFPARFLPFKIPKILHKFLDRYVGFMIYATVKKKTTYEHQFH</sequence>
<dbReference type="Proteomes" id="UP000886289">
    <property type="component" value="Unassembled WGS sequence"/>
</dbReference>
<dbReference type="EMBL" id="DRBS01000157">
    <property type="protein sequence ID" value="HDD44027.1"/>
    <property type="molecule type" value="Genomic_DNA"/>
</dbReference>
<gene>
    <name evidence="1" type="ORF">ENG63_04095</name>
</gene>
<organism evidence="1">
    <name type="scientific">Desulfofervidus auxilii</name>
    <dbReference type="NCBI Taxonomy" id="1621989"/>
    <lineage>
        <taxon>Bacteria</taxon>
        <taxon>Pseudomonadati</taxon>
        <taxon>Thermodesulfobacteriota</taxon>
        <taxon>Candidatus Desulfofervidia</taxon>
        <taxon>Candidatus Desulfofervidales</taxon>
        <taxon>Candidatus Desulfofervidaceae</taxon>
        <taxon>Candidatus Desulfofervidus</taxon>
    </lineage>
</organism>
<protein>
    <submittedName>
        <fullName evidence="1">Uncharacterized protein</fullName>
    </submittedName>
</protein>
<dbReference type="AlphaFoldDB" id="A0A7C0Y2B3"/>